<evidence type="ECO:0000256" key="4">
    <source>
        <dbReference type="ARBA" id="ARBA00014689"/>
    </source>
</evidence>
<feature type="transmembrane region" description="Helical" evidence="18">
    <location>
        <begin position="57"/>
        <end position="80"/>
    </location>
</feature>
<dbReference type="Pfam" id="PF03626">
    <property type="entry name" value="COX4_pro"/>
    <property type="match status" value="1"/>
</dbReference>
<comment type="similarity">
    <text evidence="2">Belongs to the cytochrome c oxidase bacterial subunit 4 family.</text>
</comment>
<protein>
    <recommendedName>
        <fullName evidence="4">Cytochrome bo(3) ubiquinol oxidase subunit 4</fullName>
    </recommendedName>
    <alternativeName>
        <fullName evidence="16">Cytochrome o ubiquinol oxidase subunit 4</fullName>
    </alternativeName>
    <alternativeName>
        <fullName evidence="13">Oxidase bo(3) subunit 4</fullName>
    </alternativeName>
    <alternativeName>
        <fullName evidence="14">Ubiquinol oxidase polypeptide IV</fullName>
    </alternativeName>
    <alternativeName>
        <fullName evidence="15">Ubiquinol oxidase subunit 4</fullName>
    </alternativeName>
</protein>
<evidence type="ECO:0000256" key="7">
    <source>
        <dbReference type="ARBA" id="ARBA00022692"/>
    </source>
</evidence>
<gene>
    <name evidence="19" type="primary">cyoD</name>
    <name evidence="19" type="ORF">HN018_13505</name>
</gene>
<evidence type="ECO:0000256" key="10">
    <source>
        <dbReference type="ARBA" id="ARBA00023002"/>
    </source>
</evidence>
<dbReference type="PANTHER" id="PTHR36835:SF1">
    <property type="entry name" value="CYTOCHROME BO(3) UBIQUINOL OXIDASE SUBUNIT 4"/>
    <property type="match status" value="1"/>
</dbReference>
<feature type="transmembrane region" description="Helical" evidence="18">
    <location>
        <begin position="92"/>
        <end position="111"/>
    </location>
</feature>
<keyword evidence="11 18" id="KW-0472">Membrane</keyword>
<keyword evidence="5" id="KW-0813">Transport</keyword>
<evidence type="ECO:0000256" key="8">
    <source>
        <dbReference type="ARBA" id="ARBA00022982"/>
    </source>
</evidence>
<comment type="subunit">
    <text evidence="3">Heterooctamer of two A chains, two B chains, two C chains and two D chains.</text>
</comment>
<dbReference type="GO" id="GO:0019646">
    <property type="term" value="P:aerobic electron transport chain"/>
    <property type="evidence" value="ECO:0007669"/>
    <property type="project" value="TreeGrafter"/>
</dbReference>
<dbReference type="InterPro" id="IPR050968">
    <property type="entry name" value="Cytochrome_c_oxidase_bac_sub4"/>
</dbReference>
<evidence type="ECO:0000256" key="6">
    <source>
        <dbReference type="ARBA" id="ARBA00022475"/>
    </source>
</evidence>
<keyword evidence="6" id="KW-1003">Cell membrane</keyword>
<dbReference type="EMBL" id="CP053708">
    <property type="protein sequence ID" value="QKE90920.1"/>
    <property type="molecule type" value="Genomic_DNA"/>
</dbReference>
<organism evidence="19 20">
    <name type="scientific">Lichenicola cladoniae</name>
    <dbReference type="NCBI Taxonomy" id="1484109"/>
    <lineage>
        <taxon>Bacteria</taxon>
        <taxon>Pseudomonadati</taxon>
        <taxon>Pseudomonadota</taxon>
        <taxon>Alphaproteobacteria</taxon>
        <taxon>Acetobacterales</taxon>
        <taxon>Acetobacteraceae</taxon>
        <taxon>Lichenicola</taxon>
    </lineage>
</organism>
<name>A0A6M8HRJ8_9PROT</name>
<evidence type="ECO:0000256" key="2">
    <source>
        <dbReference type="ARBA" id="ARBA00008079"/>
    </source>
</evidence>
<feature type="transmembrane region" description="Helical" evidence="18">
    <location>
        <begin position="26"/>
        <end position="45"/>
    </location>
</feature>
<comment type="subcellular location">
    <subcellularLocation>
        <location evidence="1">Cell membrane</location>
        <topology evidence="1">Multi-pass membrane protein</topology>
    </subcellularLocation>
</comment>
<dbReference type="NCBIfam" id="TIGR02847">
    <property type="entry name" value="CyoD"/>
    <property type="match status" value="1"/>
</dbReference>
<sequence>MDHPALHGHSHKTHIEGSGGAGHAGYGAYGVGFTLSVILTVAAFYPIMVPGTLPNGWLVPTIALLAIIQIFVHLVCFLHMSAASEQRWNVTAFGFALLVVFILITGSLWIMHNISENMMTPEVPAVPTASQAQGTEPKPGGMGGM</sequence>
<comment type="function">
    <text evidence="12">Cytochrome bo(3) ubiquinol terminal oxidase is the component of the aerobic respiratory chain of E.coli that predominates when cells are grown at high aeration. Has proton pump activity across the membrane in addition to electron transfer, pumping 2 protons/electron.</text>
</comment>
<dbReference type="RefSeq" id="WP_171836643.1">
    <property type="nucleotide sequence ID" value="NZ_CP053708.1"/>
</dbReference>
<evidence type="ECO:0000313" key="20">
    <source>
        <dbReference type="Proteomes" id="UP000500767"/>
    </source>
</evidence>
<keyword evidence="9 18" id="KW-1133">Transmembrane helix</keyword>
<dbReference type="PANTHER" id="PTHR36835">
    <property type="entry name" value="CYTOCHROME BO(3) UBIQUINOL OXIDASE SUBUNIT 4"/>
    <property type="match status" value="1"/>
</dbReference>
<evidence type="ECO:0000256" key="15">
    <source>
        <dbReference type="ARBA" id="ARBA00031887"/>
    </source>
</evidence>
<evidence type="ECO:0000256" key="3">
    <source>
        <dbReference type="ARBA" id="ARBA00011700"/>
    </source>
</evidence>
<evidence type="ECO:0000256" key="1">
    <source>
        <dbReference type="ARBA" id="ARBA00004651"/>
    </source>
</evidence>
<evidence type="ECO:0000256" key="12">
    <source>
        <dbReference type="ARBA" id="ARBA00025694"/>
    </source>
</evidence>
<evidence type="ECO:0000313" key="19">
    <source>
        <dbReference type="EMBL" id="QKE90920.1"/>
    </source>
</evidence>
<dbReference type="GO" id="GO:0015990">
    <property type="term" value="P:electron transport coupled proton transport"/>
    <property type="evidence" value="ECO:0007669"/>
    <property type="project" value="InterPro"/>
</dbReference>
<dbReference type="Proteomes" id="UP000500767">
    <property type="component" value="Chromosome"/>
</dbReference>
<evidence type="ECO:0000256" key="16">
    <source>
        <dbReference type="ARBA" id="ARBA00032185"/>
    </source>
</evidence>
<dbReference type="GO" id="GO:0009486">
    <property type="term" value="F:cytochrome bo3 ubiquinol oxidase activity"/>
    <property type="evidence" value="ECO:0007669"/>
    <property type="project" value="InterPro"/>
</dbReference>
<feature type="region of interest" description="Disordered" evidence="17">
    <location>
        <begin position="126"/>
        <end position="145"/>
    </location>
</feature>
<reference evidence="19 20" key="1">
    <citation type="journal article" date="2014" name="World J. Microbiol. Biotechnol.">
        <title>Biodiversity and physiological characteristics of Antarctic and Arctic lichens-associated bacteria.</title>
        <authorList>
            <person name="Lee Y.M."/>
            <person name="Kim E.H."/>
            <person name="Lee H.K."/>
            <person name="Hong S.G."/>
        </authorList>
    </citation>
    <scope>NUCLEOTIDE SEQUENCE [LARGE SCALE GENOMIC DNA]</scope>
    <source>
        <strain evidence="19 20">PAMC 26569</strain>
    </source>
</reference>
<evidence type="ECO:0000256" key="11">
    <source>
        <dbReference type="ARBA" id="ARBA00023136"/>
    </source>
</evidence>
<dbReference type="GO" id="GO:0015078">
    <property type="term" value="F:proton transmembrane transporter activity"/>
    <property type="evidence" value="ECO:0007669"/>
    <property type="project" value="TreeGrafter"/>
</dbReference>
<keyword evidence="8" id="KW-0249">Electron transport</keyword>
<dbReference type="GO" id="GO:0009319">
    <property type="term" value="C:cytochrome o ubiquinol oxidase complex"/>
    <property type="evidence" value="ECO:0007669"/>
    <property type="project" value="TreeGrafter"/>
</dbReference>
<evidence type="ECO:0000256" key="18">
    <source>
        <dbReference type="SAM" id="Phobius"/>
    </source>
</evidence>
<dbReference type="AlphaFoldDB" id="A0A6M8HRJ8"/>
<dbReference type="KEGG" id="lck:HN018_13505"/>
<dbReference type="InterPro" id="IPR005171">
    <property type="entry name" value="Cyt_c_oxidase_su4_prok"/>
</dbReference>
<evidence type="ECO:0000256" key="17">
    <source>
        <dbReference type="SAM" id="MobiDB-lite"/>
    </source>
</evidence>
<evidence type="ECO:0000256" key="5">
    <source>
        <dbReference type="ARBA" id="ARBA00022448"/>
    </source>
</evidence>
<evidence type="ECO:0000256" key="9">
    <source>
        <dbReference type="ARBA" id="ARBA00022989"/>
    </source>
</evidence>
<dbReference type="GO" id="GO:0005886">
    <property type="term" value="C:plasma membrane"/>
    <property type="evidence" value="ECO:0007669"/>
    <property type="project" value="UniProtKB-SubCell"/>
</dbReference>
<keyword evidence="20" id="KW-1185">Reference proteome</keyword>
<dbReference type="InterPro" id="IPR014210">
    <property type="entry name" value="Cyt_o_ubiqinol_oxidase_su4"/>
</dbReference>
<keyword evidence="10" id="KW-0560">Oxidoreductase</keyword>
<evidence type="ECO:0000256" key="14">
    <source>
        <dbReference type="ARBA" id="ARBA00030211"/>
    </source>
</evidence>
<evidence type="ECO:0000256" key="13">
    <source>
        <dbReference type="ARBA" id="ARBA00030071"/>
    </source>
</evidence>
<proteinExistence type="inferred from homology"/>
<accession>A0A6M8HRJ8</accession>
<keyword evidence="7 18" id="KW-0812">Transmembrane</keyword>